<reference evidence="1 2" key="1">
    <citation type="submission" date="2022-05" db="EMBL/GenBank/DDBJ databases">
        <title>Novel Pseudomonas spp. Isolated from a Rainbow Trout Aquaculture Facility.</title>
        <authorList>
            <person name="Testerman T."/>
            <person name="Graf J."/>
        </authorList>
    </citation>
    <scope>NUCLEOTIDE SEQUENCE [LARGE SCALE GENOMIC DNA]</scope>
    <source>
        <strain evidence="1 2">ID1025</strain>
    </source>
</reference>
<organism evidence="1 2">
    <name type="scientific">Pseudomonas rubra</name>
    <dbReference type="NCBI Taxonomy" id="2942627"/>
    <lineage>
        <taxon>Bacteria</taxon>
        <taxon>Pseudomonadati</taxon>
        <taxon>Pseudomonadota</taxon>
        <taxon>Gammaproteobacteria</taxon>
        <taxon>Pseudomonadales</taxon>
        <taxon>Pseudomonadaceae</taxon>
        <taxon>Pseudomonas</taxon>
    </lineage>
</organism>
<proteinExistence type="predicted"/>
<dbReference type="Proteomes" id="UP001148184">
    <property type="component" value="Unassembled WGS sequence"/>
</dbReference>
<dbReference type="SUPFAM" id="SSF55729">
    <property type="entry name" value="Acyl-CoA N-acyltransferases (Nat)"/>
    <property type="match status" value="1"/>
</dbReference>
<sequence length="184" mass="21310">MDWLDPIRDLYQPLQAKRLSARLPAVHLQIEYIEPARGNAYYPAPKFIAEITVDGQSVGRTDYAINPLRDRLYINKIEIHPEFKRRGYALAVLWQLHCENALPIVPVAIYSTNEAHGFWNNARLRLKAAGADIEGELRTAELLQEQLRWQHLVPELPHERQIRELMASPEWPEIEAGFKARQTL</sequence>
<name>A0ABT5PFB5_9PSED</name>
<keyword evidence="2" id="KW-1185">Reference proteome</keyword>
<dbReference type="InterPro" id="IPR016181">
    <property type="entry name" value="Acyl_CoA_acyltransferase"/>
</dbReference>
<dbReference type="RefSeq" id="WP_273895575.1">
    <property type="nucleotide sequence ID" value="NZ_JAMDGP010000062.1"/>
</dbReference>
<evidence type="ECO:0000313" key="1">
    <source>
        <dbReference type="EMBL" id="MDD1016958.1"/>
    </source>
</evidence>
<comment type="caution">
    <text evidence="1">The sequence shown here is derived from an EMBL/GenBank/DDBJ whole genome shotgun (WGS) entry which is preliminary data.</text>
</comment>
<accession>A0ABT5PFB5</accession>
<evidence type="ECO:0000313" key="2">
    <source>
        <dbReference type="Proteomes" id="UP001148184"/>
    </source>
</evidence>
<dbReference type="EMBL" id="JAMDGZ010000068">
    <property type="protein sequence ID" value="MDD1016958.1"/>
    <property type="molecule type" value="Genomic_DNA"/>
</dbReference>
<protein>
    <submittedName>
        <fullName evidence="1">N-acetyltransferase</fullName>
    </submittedName>
</protein>
<gene>
    <name evidence="1" type="ORF">M5G17_25150</name>
</gene>